<evidence type="ECO:0000313" key="7">
    <source>
        <dbReference type="Proteomes" id="UP000241595"/>
    </source>
</evidence>
<keyword evidence="7" id="KW-1185">Reference proteome</keyword>
<evidence type="ECO:0000259" key="5">
    <source>
        <dbReference type="Pfam" id="PF00890"/>
    </source>
</evidence>
<dbReference type="GO" id="GO:0008202">
    <property type="term" value="P:steroid metabolic process"/>
    <property type="evidence" value="ECO:0007669"/>
    <property type="project" value="UniProtKB-ARBA"/>
</dbReference>
<dbReference type="InterPro" id="IPR050315">
    <property type="entry name" value="FAD-oxidoreductase_2"/>
</dbReference>
<comment type="cofactor">
    <cofactor evidence="1">
        <name>FAD</name>
        <dbReference type="ChEBI" id="CHEBI:57692"/>
    </cofactor>
</comment>
<reference evidence="6 7" key="1">
    <citation type="submission" date="2017-01" db="EMBL/GenBank/DDBJ databases">
        <authorList>
            <consortium name="Urmite Genomes"/>
        </authorList>
    </citation>
    <scope>NUCLEOTIDE SEQUENCE [LARGE SCALE GENOMIC DNA]</scope>
    <source>
        <strain evidence="6 7">AB308</strain>
    </source>
</reference>
<accession>A0A2U3N6E8</accession>
<dbReference type="SUPFAM" id="SSF56425">
    <property type="entry name" value="Succinate dehydrogenase/fumarate reductase flavoprotein, catalytic domain"/>
    <property type="match status" value="1"/>
</dbReference>
<keyword evidence="4" id="KW-0560">Oxidoreductase</keyword>
<dbReference type="Pfam" id="PF00890">
    <property type="entry name" value="FAD_binding_2"/>
    <property type="match status" value="1"/>
</dbReference>
<feature type="non-terminal residue" evidence="6">
    <location>
        <position position="1"/>
    </location>
</feature>
<dbReference type="GO" id="GO:0033765">
    <property type="term" value="F:steroid dehydrogenase activity, acting on the CH-CH group of donors"/>
    <property type="evidence" value="ECO:0007669"/>
    <property type="project" value="UniProtKB-ARBA"/>
</dbReference>
<evidence type="ECO:0000256" key="2">
    <source>
        <dbReference type="ARBA" id="ARBA00022630"/>
    </source>
</evidence>
<keyword evidence="3" id="KW-0274">FAD</keyword>
<dbReference type="AlphaFoldDB" id="A0A2U3N6E8"/>
<dbReference type="InterPro" id="IPR027477">
    <property type="entry name" value="Succ_DH/fumarate_Rdtase_cat_sf"/>
</dbReference>
<dbReference type="SUPFAM" id="SSF51905">
    <property type="entry name" value="FAD/NAD(P)-binding domain"/>
    <property type="match status" value="1"/>
</dbReference>
<organism evidence="6 7">
    <name type="scientific">Mycobacterium terramassiliense</name>
    <dbReference type="NCBI Taxonomy" id="1841859"/>
    <lineage>
        <taxon>Bacteria</taxon>
        <taxon>Bacillati</taxon>
        <taxon>Actinomycetota</taxon>
        <taxon>Actinomycetes</taxon>
        <taxon>Mycobacteriales</taxon>
        <taxon>Mycobacteriaceae</taxon>
        <taxon>Mycobacterium</taxon>
    </lineage>
</organism>
<dbReference type="PANTHER" id="PTHR43400">
    <property type="entry name" value="FUMARATE REDUCTASE"/>
    <property type="match status" value="1"/>
</dbReference>
<dbReference type="EMBL" id="FTRV01000009">
    <property type="protein sequence ID" value="SPM27096.1"/>
    <property type="molecule type" value="Genomic_DNA"/>
</dbReference>
<dbReference type="InterPro" id="IPR036188">
    <property type="entry name" value="FAD/NAD-bd_sf"/>
</dbReference>
<dbReference type="STRING" id="1841859.GCA_900157385_00567"/>
<dbReference type="NCBIfam" id="NF009479">
    <property type="entry name" value="PRK12845.1"/>
    <property type="match status" value="1"/>
</dbReference>
<evidence type="ECO:0000256" key="1">
    <source>
        <dbReference type="ARBA" id="ARBA00001974"/>
    </source>
</evidence>
<dbReference type="PANTHER" id="PTHR43400:SF10">
    <property type="entry name" value="3-OXOSTEROID 1-DEHYDROGENASE"/>
    <property type="match status" value="1"/>
</dbReference>
<dbReference type="Proteomes" id="UP000241595">
    <property type="component" value="Unassembled WGS sequence"/>
</dbReference>
<dbReference type="Gene3D" id="3.50.50.60">
    <property type="entry name" value="FAD/NAD(P)-binding domain"/>
    <property type="match status" value="2"/>
</dbReference>
<dbReference type="InterPro" id="IPR003953">
    <property type="entry name" value="FAD-dep_OxRdtase_2_FAD-bd"/>
</dbReference>
<keyword evidence="2" id="KW-0285">Flavoprotein</keyword>
<name>A0A2U3N6E8_9MYCO</name>
<evidence type="ECO:0000256" key="3">
    <source>
        <dbReference type="ARBA" id="ARBA00022827"/>
    </source>
</evidence>
<feature type="domain" description="FAD-dependent oxidoreductase 2 FAD-binding" evidence="5">
    <location>
        <begin position="20"/>
        <end position="550"/>
    </location>
</feature>
<evidence type="ECO:0000256" key="4">
    <source>
        <dbReference type="ARBA" id="ARBA00023002"/>
    </source>
</evidence>
<gene>
    <name evidence="6" type="ORF">MTAB308_571</name>
</gene>
<sequence>VSAHRTTIPAGLPVVDTTVDLLVVGSGTGMAAALAAHELGLSALIVEKSSYVGGSTARSGGALWLPASPVLRDAGADDTAERAATYLGSVVADSAPRQRSAAFVAHVPAVVELLRRTTPLRLFWARDYSDYHPEEPGGSAAGRTCECHPLDTSILGEYRTRLRPGVLEAGFAIPTTGADYRWMNLVARVPRKGIPTFGKRLAQGVGGRLVGRRYAAGGQGLMAGLFAGVLRAGIPVWTDTTLLRLLSSEGDRVTGAVVEHGGREVTITARRGVVLATGGFDHSMEMRWKFQSESLGSGLSLGADSNTGDGIRAGQELGADIGLMDQAWWFPAIAPLPGKAPAVMLAERSLPGSLIVDQHGRRFANEAADYMSFGQRILELERSGNPVEAMWILFDQQYRNSYVFGAELFPRMRIPQRWFDAGVAVRADSLGELGARMGVPVSEFLQTMTRFNQNSSAGEDPDFGRGRSAYDRYYGDPTIKPNPNLRPLVKGPFYAVKMVLSDLGTCGGLSADDRARVLREDGAAIAGLYAIGNSAANAFGTTYPGAGATIAQGLVYGYIAARDAAACP</sequence>
<evidence type="ECO:0000313" key="6">
    <source>
        <dbReference type="EMBL" id="SPM27096.1"/>
    </source>
</evidence>
<proteinExistence type="predicted"/>
<protein>
    <submittedName>
        <fullName evidence="6">Succinate dehydrogenase/fumarate reductase, flavoprotein subunit</fullName>
    </submittedName>
</protein>